<sequence length="409" mass="44918">MSGLPERDLDPEELEQEEAFDSSSQASSTQTSTITWINWFTSLPGHDYFCEVHEDFIEDDFNLTGLQSMVPFWKEALEMVLDVEPEEDSSKIPDVSIVENSAELLYGLVHQRFILTKAGLQLMVDKYEQGHFGACPRVFCHATHVLPCGRADMPGVDTVKLFCPNCGDIYAPPSSKYSGLDGAFFGTTFGPLFFQTYPELLAAPFYASPSTSSTQPSGERGFSPSPSPSRIGGETFVNPNPHGGQKAALGRVYVPRIYGFKVSERARSGPRMKWLRERPERAEELDLVDRLGRWKDQVESAPDGMGGKGSRGDDDEMGGGGGGKGALFDDEDEVEEDEEEEEEEEATGQSNSAGGAQQPQAEIRQYMSRGHIEADEMLVVGLDAKALGMRGQARRTGRDVEGEDDERSG</sequence>
<feature type="region of interest" description="Disordered" evidence="4">
    <location>
        <begin position="211"/>
        <end position="245"/>
    </location>
</feature>
<organism evidence="5 6">
    <name type="scientific">Saitozyma podzolica</name>
    <dbReference type="NCBI Taxonomy" id="1890683"/>
    <lineage>
        <taxon>Eukaryota</taxon>
        <taxon>Fungi</taxon>
        <taxon>Dikarya</taxon>
        <taxon>Basidiomycota</taxon>
        <taxon>Agaricomycotina</taxon>
        <taxon>Tremellomycetes</taxon>
        <taxon>Tremellales</taxon>
        <taxon>Trimorphomycetaceae</taxon>
        <taxon>Saitozyma</taxon>
    </lineage>
</organism>
<dbReference type="EMBL" id="RSCD01000019">
    <property type="protein sequence ID" value="RSH85739.1"/>
    <property type="molecule type" value="Genomic_DNA"/>
</dbReference>
<accession>A0A427Y3T0</accession>
<dbReference type="OrthoDB" id="2275560at2759"/>
<evidence type="ECO:0000313" key="5">
    <source>
        <dbReference type="EMBL" id="RSH85739.1"/>
    </source>
</evidence>
<dbReference type="GO" id="GO:0034456">
    <property type="term" value="C:UTP-C complex"/>
    <property type="evidence" value="ECO:0007669"/>
    <property type="project" value="TreeGrafter"/>
</dbReference>
<feature type="region of interest" description="Disordered" evidence="4">
    <location>
        <begin position="386"/>
        <end position="409"/>
    </location>
</feature>
<dbReference type="SUPFAM" id="SSF57798">
    <property type="entry name" value="Casein kinase II beta subunit"/>
    <property type="match status" value="1"/>
</dbReference>
<feature type="region of interest" description="Disordered" evidence="4">
    <location>
        <begin position="294"/>
        <end position="368"/>
    </location>
</feature>
<dbReference type="InterPro" id="IPR000704">
    <property type="entry name" value="Casein_kinase_II_reg-sub"/>
</dbReference>
<name>A0A427Y3T0_9TREE</name>
<dbReference type="GO" id="GO:0005956">
    <property type="term" value="C:protein kinase CK2 complex"/>
    <property type="evidence" value="ECO:0007669"/>
    <property type="project" value="UniProtKB-UniRule"/>
</dbReference>
<evidence type="ECO:0000256" key="4">
    <source>
        <dbReference type="SAM" id="MobiDB-lite"/>
    </source>
</evidence>
<feature type="region of interest" description="Disordered" evidence="4">
    <location>
        <begin position="1"/>
        <end position="27"/>
    </location>
</feature>
<dbReference type="GO" id="GO:0005737">
    <property type="term" value="C:cytoplasm"/>
    <property type="evidence" value="ECO:0007669"/>
    <property type="project" value="TreeGrafter"/>
</dbReference>
<dbReference type="Gene3D" id="1.10.1820.10">
    <property type="entry name" value="protein kinase ck2 holoenzyme, chain C, domain 1"/>
    <property type="match status" value="1"/>
</dbReference>
<evidence type="ECO:0000256" key="3">
    <source>
        <dbReference type="RuleBase" id="RU361268"/>
    </source>
</evidence>
<comment type="subunit">
    <text evidence="3">Tetramer of two alpha and two beta subunits.</text>
</comment>
<dbReference type="InterPro" id="IPR035991">
    <property type="entry name" value="Casein_kinase_II_beta-like"/>
</dbReference>
<comment type="caution">
    <text evidence="5">The sequence shown here is derived from an EMBL/GenBank/DDBJ whole genome shotgun (WGS) entry which is preliminary data.</text>
</comment>
<dbReference type="AlphaFoldDB" id="A0A427Y3T0"/>
<dbReference type="FunFam" id="1.10.1820.10:FF:000005">
    <property type="entry name" value="Casein kinase II subunit beta"/>
    <property type="match status" value="1"/>
</dbReference>
<dbReference type="PANTHER" id="PTHR11740:SF0">
    <property type="entry name" value="CASEIN KINASE II SUBUNIT BETA"/>
    <property type="match status" value="1"/>
</dbReference>
<evidence type="ECO:0000313" key="6">
    <source>
        <dbReference type="Proteomes" id="UP000279259"/>
    </source>
</evidence>
<dbReference type="STRING" id="1890683.A0A427Y3T0"/>
<comment type="similarity">
    <text evidence="1 3">Belongs to the casein kinase 2 subunit beta family.</text>
</comment>
<feature type="compositionally biased region" description="Polar residues" evidence="4">
    <location>
        <begin position="347"/>
        <end position="360"/>
    </location>
</feature>
<evidence type="ECO:0000256" key="2">
    <source>
        <dbReference type="ARBA" id="ARBA00045899"/>
    </source>
</evidence>
<dbReference type="FunFam" id="2.20.25.20:FF:000001">
    <property type="entry name" value="Casein kinase II subunit beta"/>
    <property type="match status" value="1"/>
</dbReference>
<dbReference type="InterPro" id="IPR016149">
    <property type="entry name" value="Casein_kin_II_reg-sub_N"/>
</dbReference>
<dbReference type="GO" id="GO:0006359">
    <property type="term" value="P:regulation of transcription by RNA polymerase III"/>
    <property type="evidence" value="ECO:0007669"/>
    <property type="project" value="TreeGrafter"/>
</dbReference>
<reference evidence="5 6" key="1">
    <citation type="submission" date="2018-11" db="EMBL/GenBank/DDBJ databases">
        <title>Genome sequence of Saitozyma podzolica DSM 27192.</title>
        <authorList>
            <person name="Aliyu H."/>
            <person name="Gorte O."/>
            <person name="Ochsenreither K."/>
        </authorList>
    </citation>
    <scope>NUCLEOTIDE SEQUENCE [LARGE SCALE GENOMIC DNA]</scope>
    <source>
        <strain evidence="5 6">DSM 27192</strain>
    </source>
</reference>
<dbReference type="PROSITE" id="PS01101">
    <property type="entry name" value="CK2_BETA"/>
    <property type="match status" value="1"/>
</dbReference>
<dbReference type="Pfam" id="PF01214">
    <property type="entry name" value="CK_II_beta"/>
    <property type="match status" value="1"/>
</dbReference>
<protein>
    <recommendedName>
        <fullName evidence="3">Casein kinase II subunit beta</fullName>
        <shortName evidence="3">CK II beta</shortName>
    </recommendedName>
</protein>
<keyword evidence="6" id="KW-1185">Reference proteome</keyword>
<dbReference type="Proteomes" id="UP000279259">
    <property type="component" value="Unassembled WGS sequence"/>
</dbReference>
<evidence type="ECO:0000256" key="1">
    <source>
        <dbReference type="ARBA" id="ARBA00006941"/>
    </source>
</evidence>
<feature type="compositionally biased region" description="Acidic residues" evidence="4">
    <location>
        <begin position="328"/>
        <end position="346"/>
    </location>
</feature>
<dbReference type="SMART" id="SM01085">
    <property type="entry name" value="CK_II_beta"/>
    <property type="match status" value="1"/>
</dbReference>
<feature type="compositionally biased region" description="Acidic residues" evidence="4">
    <location>
        <begin position="9"/>
        <end position="20"/>
    </location>
</feature>
<dbReference type="Gene3D" id="2.20.25.20">
    <property type="match status" value="1"/>
</dbReference>
<comment type="function">
    <text evidence="2 3">Regulatory subunit of casein kinase II/CK2. As part of the kinase complex regulates the basal catalytic activity of the alpha subunit a constitutively active serine/threonine-protein kinase that phosphorylates a large number of substrates containing acidic residues C-terminal to the phosphorylated serine or threonine.</text>
</comment>
<dbReference type="PRINTS" id="PR00472">
    <property type="entry name" value="CASNKINASEII"/>
</dbReference>
<dbReference type="PANTHER" id="PTHR11740">
    <property type="entry name" value="CASEIN KINASE II SUBUNIT BETA"/>
    <property type="match status" value="1"/>
</dbReference>
<dbReference type="GO" id="GO:0019887">
    <property type="term" value="F:protein kinase regulator activity"/>
    <property type="evidence" value="ECO:0007669"/>
    <property type="project" value="InterPro"/>
</dbReference>
<gene>
    <name evidence="5" type="primary">CKB1</name>
    <name evidence="5" type="ORF">EHS25_003880</name>
</gene>
<proteinExistence type="inferred from homology"/>